<evidence type="ECO:0000313" key="1">
    <source>
        <dbReference type="EMBL" id="QOX63225.1"/>
    </source>
</evidence>
<dbReference type="EMBL" id="CP042469">
    <property type="protein sequence ID" value="QOX63225.1"/>
    <property type="molecule type" value="Genomic_DNA"/>
</dbReference>
<accession>A0ACD1AAH7</accession>
<name>A0ACD1AAH7_9FIRM</name>
<proteinExistence type="predicted"/>
<evidence type="ECO:0000313" key="2">
    <source>
        <dbReference type="Proteomes" id="UP000594014"/>
    </source>
</evidence>
<keyword evidence="2" id="KW-1185">Reference proteome</keyword>
<dbReference type="Proteomes" id="UP000594014">
    <property type="component" value="Chromosome"/>
</dbReference>
<gene>
    <name evidence="1" type="ORF">FRZ06_07630</name>
</gene>
<organism evidence="1 2">
    <name type="scientific">Anoxybacterium hadale</name>
    <dbReference type="NCBI Taxonomy" id="3408580"/>
    <lineage>
        <taxon>Bacteria</taxon>
        <taxon>Bacillati</taxon>
        <taxon>Bacillota</taxon>
        <taxon>Clostridia</taxon>
        <taxon>Peptostreptococcales</taxon>
        <taxon>Anaerovoracaceae</taxon>
        <taxon>Anoxybacterium</taxon>
    </lineage>
</organism>
<reference evidence="1" key="1">
    <citation type="submission" date="2019-08" db="EMBL/GenBank/DDBJ databases">
        <title>Genome sequence of Clostridiales bacterium MT110.</title>
        <authorList>
            <person name="Cao J."/>
        </authorList>
    </citation>
    <scope>NUCLEOTIDE SEQUENCE</scope>
    <source>
        <strain evidence="1">MT110</strain>
    </source>
</reference>
<sequence>MNQNIFIYGMLIFSLFLVVFISGIIARMKRKQQIHYAFLMTNACMILWTSIRLIQKILYDTQGVFYPTLEHLSYIPVCIVPVFLLMIGIVFAKTRVRWNWNYLLILIVPCISIIIALTNSLHHLFIVKYGFISTEFVYGSYYLFHEFYSYGCILVGLWFLLSFSVKNSGFFSKQSLLIIIGVSFPLVVVILSTQKIVTMQVFYENISFSVTMLFFAIAIFKFKLMNVIPIALQKIVDLISDSYIVVNEEDEIIDYNRTFLETFRDMVTIKRKAPLLRVLTSASVSFNHEEIMEGLAIVKAQRIHMALEEHICGKNFDKHFGIEMIPIFSDKKYLGSILLFKDVTEYKRHIEIIKRNQEILLEQERMASLGHMIGGIAHNLKTPIMSLSGGIEALHDLVTEYRESISDPQVTTEDHLEIAREMEEWLEKMKPYCRYMSDVISAVKGQAVQMTDSSTDKFTVEELLKRIEVLMHHELKITHCNLLIQSSIDPNTEIKGELNNLVQIFDNIISNSIQSYEGQPGNVELLVSKNDEEIHFVFKDFGKGIPDDIQPRLFREMVTTKGKDGTGLGLYMSSSTIKGRFGGNMWFSSKEGEGTSFYITIPSLTSQIRNGGYS</sequence>
<protein>
    <submittedName>
        <fullName evidence="1">Uncharacterized protein</fullName>
    </submittedName>
</protein>